<proteinExistence type="inferred from homology"/>
<keyword evidence="4 12" id="KW-0808">Transferase</keyword>
<feature type="compositionally biased region" description="Polar residues" evidence="11">
    <location>
        <begin position="7"/>
        <end position="21"/>
    </location>
</feature>
<keyword evidence="7 10" id="KW-1133">Transmembrane helix</keyword>
<evidence type="ECO:0000256" key="3">
    <source>
        <dbReference type="ARBA" id="ARBA00022676"/>
    </source>
</evidence>
<comment type="subcellular location">
    <subcellularLocation>
        <location evidence="1 10">Golgi apparatus membrane</location>
        <topology evidence="1 10">Single-pass type II membrane protein</topology>
    </subcellularLocation>
</comment>
<dbReference type="GO" id="GO:0016758">
    <property type="term" value="F:hexosyltransferase activity"/>
    <property type="evidence" value="ECO:0007669"/>
    <property type="project" value="InterPro"/>
</dbReference>
<name>A0A0F7SNJ7_PHARH</name>
<evidence type="ECO:0000256" key="7">
    <source>
        <dbReference type="ARBA" id="ARBA00022989"/>
    </source>
</evidence>
<organism evidence="12">
    <name type="scientific">Phaffia rhodozyma</name>
    <name type="common">Yeast</name>
    <name type="synonym">Xanthophyllomyces dendrorhous</name>
    <dbReference type="NCBI Taxonomy" id="264483"/>
    <lineage>
        <taxon>Eukaryota</taxon>
        <taxon>Fungi</taxon>
        <taxon>Dikarya</taxon>
        <taxon>Basidiomycota</taxon>
        <taxon>Agaricomycotina</taxon>
        <taxon>Tremellomycetes</taxon>
        <taxon>Cystofilobasidiales</taxon>
        <taxon>Mrakiaceae</taxon>
        <taxon>Phaffia</taxon>
    </lineage>
</organism>
<dbReference type="EMBL" id="LN483345">
    <property type="protein sequence ID" value="CDZ98677.1"/>
    <property type="molecule type" value="Genomic_DNA"/>
</dbReference>
<feature type="region of interest" description="Disordered" evidence="11">
    <location>
        <begin position="391"/>
        <end position="415"/>
    </location>
</feature>
<dbReference type="Gene3D" id="3.90.550.50">
    <property type="match status" value="1"/>
</dbReference>
<comment type="similarity">
    <text evidence="2 10">Belongs to the glycosyltransferase 31 family.</text>
</comment>
<dbReference type="Pfam" id="PF01762">
    <property type="entry name" value="Galactosyl_T"/>
    <property type="match status" value="1"/>
</dbReference>
<sequence length="415" mass="46537">MDAADQPRSSPELTSPSVVATPNDSLPPIPLTSYISSLSSRVRSYRHRVLSVILPRSKVRTVLSLIIIFVTIALTTIIVHGLSPKNFTLQLPPLDLYSVGQTPKDEISRSFEEPDFSLLSSRQPSSIGCPQKNSSTAPLLVLGIFTAPDDHTSNHIKRLNRRNIIRDKIIPDWPSKVEIKFIFGTPRTEEIRSIISAEQEQYGDIVVVDGVEAINSGKTHAFFKWAATQRQGENPKFVMKTDEDTFFAMPNVIASFESLDCSENIYWGTSAGISYYYQFYLRGLGYAMSWPLVSWIGSANIATAHIIKDEDARTGQWLRMLDPSVDPLHVVDYGWMMGDFNQLDIGVETVALHWLKWDEWLEEQIINVKQIWSNAGRLWDPSAGIDPKLSLELGKSKPGAAQAESERQKAEGWDT</sequence>
<feature type="transmembrane region" description="Helical" evidence="10">
    <location>
        <begin position="62"/>
        <end position="82"/>
    </location>
</feature>
<evidence type="ECO:0000256" key="6">
    <source>
        <dbReference type="ARBA" id="ARBA00022968"/>
    </source>
</evidence>
<evidence type="ECO:0000256" key="8">
    <source>
        <dbReference type="ARBA" id="ARBA00023034"/>
    </source>
</evidence>
<evidence type="ECO:0000256" key="9">
    <source>
        <dbReference type="ARBA" id="ARBA00023136"/>
    </source>
</evidence>
<evidence type="ECO:0000256" key="10">
    <source>
        <dbReference type="RuleBase" id="RU363063"/>
    </source>
</evidence>
<feature type="region of interest" description="Disordered" evidence="11">
    <location>
        <begin position="1"/>
        <end position="21"/>
    </location>
</feature>
<dbReference type="PANTHER" id="PTHR11214:SF351">
    <property type="entry name" value="BETA-1,3-GALACTOSYLTRANSFERASE PVG3"/>
    <property type="match status" value="1"/>
</dbReference>
<keyword evidence="6 10" id="KW-0735">Signal-anchor</keyword>
<evidence type="ECO:0000256" key="11">
    <source>
        <dbReference type="SAM" id="MobiDB-lite"/>
    </source>
</evidence>
<reference evidence="12" key="1">
    <citation type="submission" date="2014-08" db="EMBL/GenBank/DDBJ databases">
        <authorList>
            <person name="Sharma Rahul"/>
            <person name="Thines Marco"/>
        </authorList>
    </citation>
    <scope>NUCLEOTIDE SEQUENCE</scope>
</reference>
<dbReference type="PANTHER" id="PTHR11214">
    <property type="entry name" value="BETA-1,3-N-ACETYLGLUCOSAMINYLTRANSFERASE"/>
    <property type="match status" value="1"/>
</dbReference>
<feature type="compositionally biased region" description="Basic and acidic residues" evidence="11">
    <location>
        <begin position="404"/>
        <end position="415"/>
    </location>
</feature>
<dbReference type="EC" id="2.4.1.-" evidence="10"/>
<keyword evidence="5 10" id="KW-0812">Transmembrane</keyword>
<evidence type="ECO:0000256" key="2">
    <source>
        <dbReference type="ARBA" id="ARBA00008661"/>
    </source>
</evidence>
<evidence type="ECO:0000256" key="1">
    <source>
        <dbReference type="ARBA" id="ARBA00004323"/>
    </source>
</evidence>
<protein>
    <recommendedName>
        <fullName evidence="10">Hexosyltransferase</fullName>
        <ecNumber evidence="10">2.4.1.-</ecNumber>
    </recommendedName>
</protein>
<accession>A0A0F7SNJ7</accession>
<dbReference type="GO" id="GO:0051072">
    <property type="term" value="P:4,6-pyruvylated galactose residue biosynthetic process"/>
    <property type="evidence" value="ECO:0007669"/>
    <property type="project" value="TreeGrafter"/>
</dbReference>
<dbReference type="InterPro" id="IPR002659">
    <property type="entry name" value="Glyco_trans_31"/>
</dbReference>
<evidence type="ECO:0000256" key="4">
    <source>
        <dbReference type="ARBA" id="ARBA00022679"/>
    </source>
</evidence>
<dbReference type="AlphaFoldDB" id="A0A0F7SNJ7"/>
<keyword evidence="9 10" id="KW-0472">Membrane</keyword>
<dbReference type="GO" id="GO:0000139">
    <property type="term" value="C:Golgi membrane"/>
    <property type="evidence" value="ECO:0007669"/>
    <property type="project" value="UniProtKB-SubCell"/>
</dbReference>
<keyword evidence="8 10" id="KW-0333">Golgi apparatus</keyword>
<evidence type="ECO:0000313" key="12">
    <source>
        <dbReference type="EMBL" id="CDZ98677.1"/>
    </source>
</evidence>
<keyword evidence="3 10" id="KW-0328">Glycosyltransferase</keyword>
<evidence type="ECO:0000256" key="5">
    <source>
        <dbReference type="ARBA" id="ARBA00022692"/>
    </source>
</evidence>